<sequence length="175" mass="18640">MSAIALLRARTAASHEAVDSVFGINDLADPVSYRRFLEAHARALPEAESRAAAIWPALRRRAPLLEADLRALGVAATLPISTDSNPAPEHWGALYVVEGSRLGGGLLAKRVGPGLPAAYLSAVHQPGEWRAIRQAIDAAAVDRDEDWLSQMVAGARATFDLYEAASAPEPIRQAS</sequence>
<reference evidence="1 2" key="1">
    <citation type="submission" date="2017-03" db="EMBL/GenBank/DDBJ databases">
        <title>Genome sequence of Sphingomonas mucosissima DSM 17494.</title>
        <authorList>
            <person name="Poehlein A."/>
            <person name="Wuebbeler J.H."/>
            <person name="Steinbuechel A."/>
            <person name="Daniel R."/>
        </authorList>
    </citation>
    <scope>NUCLEOTIDE SEQUENCE [LARGE SCALE GENOMIC DNA]</scope>
    <source>
        <strain evidence="1 2">DSM 17494</strain>
    </source>
</reference>
<dbReference type="CDD" id="cd19166">
    <property type="entry name" value="HemeO-bac"/>
    <property type="match status" value="1"/>
</dbReference>
<dbReference type="RefSeq" id="WP_088332912.1">
    <property type="nucleotide sequence ID" value="NZ_NBBJ01000001.1"/>
</dbReference>
<proteinExistence type="predicted"/>
<evidence type="ECO:0000313" key="2">
    <source>
        <dbReference type="Proteomes" id="UP000197783"/>
    </source>
</evidence>
<dbReference type="Gene3D" id="1.20.910.10">
    <property type="entry name" value="Heme oxygenase-like"/>
    <property type="match status" value="1"/>
</dbReference>
<dbReference type="Proteomes" id="UP000197783">
    <property type="component" value="Unassembled WGS sequence"/>
</dbReference>
<evidence type="ECO:0000313" key="1">
    <source>
        <dbReference type="EMBL" id="OWK32967.1"/>
    </source>
</evidence>
<organism evidence="1 2">
    <name type="scientific">Sphingomonas mucosissima</name>
    <dbReference type="NCBI Taxonomy" id="370959"/>
    <lineage>
        <taxon>Bacteria</taxon>
        <taxon>Pseudomonadati</taxon>
        <taxon>Pseudomonadota</taxon>
        <taxon>Alphaproteobacteria</taxon>
        <taxon>Sphingomonadales</taxon>
        <taxon>Sphingomonadaceae</taxon>
        <taxon>Sphingomonas</taxon>
    </lineage>
</organism>
<dbReference type="AlphaFoldDB" id="A0A245ZTB4"/>
<dbReference type="EMBL" id="NBBJ01000001">
    <property type="protein sequence ID" value="OWK32967.1"/>
    <property type="molecule type" value="Genomic_DNA"/>
</dbReference>
<dbReference type="InterPro" id="IPR016084">
    <property type="entry name" value="Haem_Oase-like_multi-hlx"/>
</dbReference>
<protein>
    <recommendedName>
        <fullName evidence="3">Heme oxygenase</fullName>
    </recommendedName>
</protein>
<evidence type="ECO:0008006" key="3">
    <source>
        <dbReference type="Google" id="ProtNLM"/>
    </source>
</evidence>
<keyword evidence="2" id="KW-1185">Reference proteome</keyword>
<name>A0A245ZTB4_9SPHN</name>
<dbReference type="SUPFAM" id="SSF48613">
    <property type="entry name" value="Heme oxygenase-like"/>
    <property type="match status" value="1"/>
</dbReference>
<dbReference type="OrthoDB" id="9149607at2"/>
<accession>A0A245ZTB4</accession>
<gene>
    <name evidence="1" type="ORF">SPMU_13100</name>
</gene>
<comment type="caution">
    <text evidence="1">The sequence shown here is derived from an EMBL/GenBank/DDBJ whole genome shotgun (WGS) entry which is preliminary data.</text>
</comment>